<evidence type="ECO:0000313" key="4">
    <source>
        <dbReference type="Proteomes" id="UP000243784"/>
    </source>
</evidence>
<protein>
    <recommendedName>
        <fullName evidence="5">Oxidoreductase</fullName>
    </recommendedName>
</protein>
<evidence type="ECO:0000259" key="2">
    <source>
        <dbReference type="Pfam" id="PF10728"/>
    </source>
</evidence>
<dbReference type="KEGG" id="rpla:A4Z71_00675"/>
<dbReference type="AlphaFoldDB" id="A0A1D9DXN9"/>
<accession>A0A1D9DXN9</accession>
<dbReference type="OrthoDB" id="8650434at2"/>
<gene>
    <name evidence="3" type="ORF">A4Z71_00675</name>
</gene>
<dbReference type="Gene3D" id="3.40.50.720">
    <property type="entry name" value="NAD(P)-binding Rossmann-like Domain"/>
    <property type="match status" value="1"/>
</dbReference>
<dbReference type="PANTHER" id="PTHR40459">
    <property type="entry name" value="CONSERVED HYPOTHETICAL ALANINE AND LEUCINE RICH PROTEIN"/>
    <property type="match status" value="1"/>
</dbReference>
<feature type="domain" description="DUF2520" evidence="2">
    <location>
        <begin position="144"/>
        <end position="229"/>
    </location>
</feature>
<feature type="domain" description="Putative oxidoreductase/dehydrogenase Rossmann-like" evidence="1">
    <location>
        <begin position="8"/>
        <end position="126"/>
    </location>
</feature>
<keyword evidence="4" id="KW-1185">Reference proteome</keyword>
<dbReference type="InterPro" id="IPR018931">
    <property type="entry name" value="DUF2520"/>
</dbReference>
<dbReference type="EMBL" id="CP015208">
    <property type="protein sequence ID" value="AOY55565.1"/>
    <property type="molecule type" value="Genomic_DNA"/>
</dbReference>
<dbReference type="Pfam" id="PF10728">
    <property type="entry name" value="DUF2520"/>
    <property type="match status" value="1"/>
</dbReference>
<dbReference type="Pfam" id="PF10727">
    <property type="entry name" value="Rossmann-like"/>
    <property type="match status" value="1"/>
</dbReference>
<sequence>MSATGMTGRLTVGVVGAGTVGAVLGQALAAAGHHLVGYSTSSAKNIERAEVLLPAVPRLDVAQVVQAADFVIFALPSDQLVEVIAGIARAGLFKPGQLLAHTSADFGFSVFDPAIATGVIPLAIHPAMNFTGTSIDLARLRESFFAVAAPNVAIPIAQALVIEMGGEPFVVTEENRQKYAEAISVADNFSKMIVSQSIGLLEEVGLVDARAILAPLLRSAVEQALALGHQPIDPDELLA</sequence>
<dbReference type="RefSeq" id="WP_070954083.1">
    <property type="nucleotide sequence ID" value="NZ_CP015208.1"/>
</dbReference>
<reference evidence="3 4" key="1">
    <citation type="journal article" date="2016" name="Biochim. Biophys. Acta">
        <title>Photochemical characterization of actinorhodopsin and its functional existence in the natural host.</title>
        <authorList>
            <person name="Nakamura S."/>
            <person name="Kikukawa T."/>
            <person name="Tamogami J."/>
            <person name="Kamiya M."/>
            <person name="Aizawa T."/>
            <person name="Hahn M.W."/>
            <person name="Ihara K."/>
            <person name="Kamo N."/>
            <person name="Demura M."/>
        </authorList>
    </citation>
    <scope>NUCLEOTIDE SEQUENCE [LARGE SCALE GENOMIC DNA]</scope>
    <source>
        <strain evidence="3 4">MWH-Dar1</strain>
    </source>
</reference>
<name>A0A1D9DXN9_9MICO</name>
<organism evidence="3 4">
    <name type="scientific">Candidatus Rhodoluna planktonica</name>
    <dbReference type="NCBI Taxonomy" id="535712"/>
    <lineage>
        <taxon>Bacteria</taxon>
        <taxon>Bacillati</taxon>
        <taxon>Actinomycetota</taxon>
        <taxon>Actinomycetes</taxon>
        <taxon>Micrococcales</taxon>
        <taxon>Microbacteriaceae</taxon>
        <taxon>Luna cluster</taxon>
        <taxon>Luna-1 subcluster</taxon>
        <taxon>Rhodoluna</taxon>
    </lineage>
</organism>
<dbReference type="InterPro" id="IPR019665">
    <property type="entry name" value="OxRdtase/DH_put_Rossmann_dom"/>
</dbReference>
<dbReference type="InterPro" id="IPR036291">
    <property type="entry name" value="NAD(P)-bd_dom_sf"/>
</dbReference>
<dbReference type="Proteomes" id="UP000243784">
    <property type="component" value="Chromosome"/>
</dbReference>
<dbReference type="SUPFAM" id="SSF51735">
    <property type="entry name" value="NAD(P)-binding Rossmann-fold domains"/>
    <property type="match status" value="1"/>
</dbReference>
<dbReference type="STRING" id="535712.A4Z71_00675"/>
<evidence type="ECO:0000313" key="3">
    <source>
        <dbReference type="EMBL" id="AOY55565.1"/>
    </source>
</evidence>
<proteinExistence type="predicted"/>
<evidence type="ECO:0000259" key="1">
    <source>
        <dbReference type="Pfam" id="PF10727"/>
    </source>
</evidence>
<dbReference type="PANTHER" id="PTHR40459:SF1">
    <property type="entry name" value="CONSERVED HYPOTHETICAL ALANINE AND LEUCINE RICH PROTEIN"/>
    <property type="match status" value="1"/>
</dbReference>
<evidence type="ECO:0008006" key="5">
    <source>
        <dbReference type="Google" id="ProtNLM"/>
    </source>
</evidence>